<comment type="caution">
    <text evidence="3">The sequence shown here is derived from an EMBL/GenBank/DDBJ whole genome shotgun (WGS) entry which is preliminary data.</text>
</comment>
<gene>
    <name evidence="3" type="ORF">XM47_17365</name>
</gene>
<dbReference type="AlphaFoldDB" id="A0A0J8GLZ5"/>
<dbReference type="GO" id="GO:0005829">
    <property type="term" value="C:cytosol"/>
    <property type="evidence" value="ECO:0007669"/>
    <property type="project" value="TreeGrafter"/>
</dbReference>
<reference evidence="3 4" key="1">
    <citation type="submission" date="2015-04" db="EMBL/GenBank/DDBJ databases">
        <title>Draft Genome Sequence of the Novel Agar-Digesting Marine Bacterium Q1.</title>
        <authorList>
            <person name="Li Y."/>
            <person name="Li D."/>
            <person name="Chen G."/>
            <person name="Du Z."/>
        </authorList>
    </citation>
    <scope>NUCLEOTIDE SEQUENCE [LARGE SCALE GENOMIC DNA]</scope>
    <source>
        <strain evidence="3 4">Q1</strain>
    </source>
</reference>
<keyword evidence="2" id="KW-0313">Glucose metabolism</keyword>
<dbReference type="PANTHER" id="PTHR30344">
    <property type="entry name" value="6-PHOSPHOGLUCONOLACTONASE-RELATED"/>
    <property type="match status" value="1"/>
</dbReference>
<evidence type="ECO:0000313" key="4">
    <source>
        <dbReference type="Proteomes" id="UP000037600"/>
    </source>
</evidence>
<keyword evidence="2" id="KW-0119">Carbohydrate metabolism</keyword>
<protein>
    <recommendedName>
        <fullName evidence="5">6-phosphogluconolactonase</fullName>
    </recommendedName>
</protein>
<evidence type="ECO:0000256" key="1">
    <source>
        <dbReference type="ARBA" id="ARBA00005564"/>
    </source>
</evidence>
<dbReference type="InterPro" id="IPR015943">
    <property type="entry name" value="WD40/YVTN_repeat-like_dom_sf"/>
</dbReference>
<feature type="non-terminal residue" evidence="3">
    <location>
        <position position="305"/>
    </location>
</feature>
<dbReference type="EMBL" id="LAZL01000039">
    <property type="protein sequence ID" value="KMT63847.1"/>
    <property type="molecule type" value="Genomic_DNA"/>
</dbReference>
<evidence type="ECO:0008006" key="5">
    <source>
        <dbReference type="Google" id="ProtNLM"/>
    </source>
</evidence>
<dbReference type="Gene3D" id="2.130.10.10">
    <property type="entry name" value="YVTN repeat-like/Quinoprotein amine dehydrogenase"/>
    <property type="match status" value="1"/>
</dbReference>
<sequence>MQIRDLSANAKLEKIMLNRTERKKFSNLTKLIAFCAIPLLSLSTMAKTIIYVANSDTPSVSVFQLELSSGNLIQLQQQLLPNLVKLGPSSPMLITPNKQNLLVVNRGEPKVIFNFSIQAKSGQLSLKSKTALPASMANISTDKTGKLLLAASYPQHLLSVHSLSEQGDVLPQQQVLTDLPNAHASLINKDNRFVFVPALGSDQIRQFKLNLETGQLSPNTPSEFQLEANTGPRHLVEHPNKNMVYLLGEYDATIHVFEYQSTAGTLAKIQQIETAQTDSLKVNGLKHPNQDTSKAKRFWAADIHI</sequence>
<dbReference type="SUPFAM" id="SSF50974">
    <property type="entry name" value="Nitrous oxide reductase, N-terminal domain"/>
    <property type="match status" value="1"/>
</dbReference>
<dbReference type="PANTHER" id="PTHR30344:SF1">
    <property type="entry name" value="6-PHOSPHOGLUCONOLACTONASE"/>
    <property type="match status" value="1"/>
</dbReference>
<proteinExistence type="inferred from homology"/>
<name>A0A0J8GLZ5_9ALTE</name>
<dbReference type="InterPro" id="IPR011045">
    <property type="entry name" value="N2O_reductase_N"/>
</dbReference>
<accession>A0A0J8GLZ5</accession>
<keyword evidence="4" id="KW-1185">Reference proteome</keyword>
<dbReference type="STRING" id="1513271.XM47_17365"/>
<dbReference type="Pfam" id="PF10282">
    <property type="entry name" value="Lactonase"/>
    <property type="match status" value="1"/>
</dbReference>
<evidence type="ECO:0000313" key="3">
    <source>
        <dbReference type="EMBL" id="KMT63847.1"/>
    </source>
</evidence>
<dbReference type="GO" id="GO:0006006">
    <property type="term" value="P:glucose metabolic process"/>
    <property type="evidence" value="ECO:0007669"/>
    <property type="project" value="UniProtKB-KW"/>
</dbReference>
<dbReference type="InterPro" id="IPR050282">
    <property type="entry name" value="Cycloisomerase_2"/>
</dbReference>
<dbReference type="GO" id="GO:0017057">
    <property type="term" value="F:6-phosphogluconolactonase activity"/>
    <property type="evidence" value="ECO:0007669"/>
    <property type="project" value="TreeGrafter"/>
</dbReference>
<evidence type="ECO:0000256" key="2">
    <source>
        <dbReference type="ARBA" id="ARBA00022526"/>
    </source>
</evidence>
<comment type="similarity">
    <text evidence="1">Belongs to the cycloisomerase 2 family.</text>
</comment>
<dbReference type="Proteomes" id="UP000037600">
    <property type="component" value="Unassembled WGS sequence"/>
</dbReference>
<dbReference type="InterPro" id="IPR019405">
    <property type="entry name" value="Lactonase_7-beta_prop"/>
</dbReference>
<organism evidence="3 4">
    <name type="scientific">Catenovulum maritimum</name>
    <dbReference type="NCBI Taxonomy" id="1513271"/>
    <lineage>
        <taxon>Bacteria</taxon>
        <taxon>Pseudomonadati</taxon>
        <taxon>Pseudomonadota</taxon>
        <taxon>Gammaproteobacteria</taxon>
        <taxon>Alteromonadales</taxon>
        <taxon>Alteromonadaceae</taxon>
        <taxon>Catenovulum</taxon>
    </lineage>
</organism>